<dbReference type="KEGG" id="saf:SULAZ_0149"/>
<dbReference type="RefSeq" id="WP_012674664.1">
    <property type="nucleotide sequence ID" value="NC_012438.1"/>
</dbReference>
<dbReference type="AlphaFoldDB" id="C1DXN4"/>
<evidence type="ECO:0000313" key="3">
    <source>
        <dbReference type="Proteomes" id="UP000001369"/>
    </source>
</evidence>
<gene>
    <name evidence="2" type="ordered locus">SULAZ_0149</name>
</gene>
<accession>C1DXN4</accession>
<keyword evidence="3" id="KW-1185">Reference proteome</keyword>
<organism evidence="2 3">
    <name type="scientific">Sulfurihydrogenibium azorense (strain DSM 15241 / OCM 825 / Az-Fu1)</name>
    <dbReference type="NCBI Taxonomy" id="204536"/>
    <lineage>
        <taxon>Bacteria</taxon>
        <taxon>Pseudomonadati</taxon>
        <taxon>Aquificota</taxon>
        <taxon>Aquificia</taxon>
        <taxon>Aquificales</taxon>
        <taxon>Hydrogenothermaceae</taxon>
        <taxon>Sulfurihydrogenibium</taxon>
    </lineage>
</organism>
<dbReference type="HOGENOM" id="CLU_1958478_0_0_0"/>
<keyword evidence="2" id="KW-0449">Lipoprotein</keyword>
<feature type="signal peptide" evidence="1">
    <location>
        <begin position="1"/>
        <end position="21"/>
    </location>
</feature>
<keyword evidence="1" id="KW-0732">Signal</keyword>
<feature type="chain" id="PRO_5002908901" evidence="1">
    <location>
        <begin position="22"/>
        <end position="138"/>
    </location>
</feature>
<dbReference type="OrthoDB" id="9851493at2"/>
<evidence type="ECO:0000313" key="2">
    <source>
        <dbReference type="EMBL" id="ACN99346.1"/>
    </source>
</evidence>
<dbReference type="STRING" id="204536.SULAZ_0149"/>
<protein>
    <submittedName>
        <fullName evidence="2">Putative lipoprotein</fullName>
    </submittedName>
</protein>
<dbReference type="Proteomes" id="UP000001369">
    <property type="component" value="Chromosome"/>
</dbReference>
<proteinExistence type="predicted"/>
<dbReference type="EMBL" id="CP001229">
    <property type="protein sequence ID" value="ACN99346.1"/>
    <property type="molecule type" value="Genomic_DNA"/>
</dbReference>
<name>C1DXN4_SULAA</name>
<reference evidence="2 3" key="1">
    <citation type="journal article" date="2009" name="J. Bacteriol.">
        <title>Complete and draft genome sequences of six members of the Aquificales.</title>
        <authorList>
            <person name="Reysenbach A.L."/>
            <person name="Hamamura N."/>
            <person name="Podar M."/>
            <person name="Griffiths E."/>
            <person name="Ferreira S."/>
            <person name="Hochstein R."/>
            <person name="Heidelberg J."/>
            <person name="Johnson J."/>
            <person name="Mead D."/>
            <person name="Pohorille A."/>
            <person name="Sarmiento M."/>
            <person name="Schweighofer K."/>
            <person name="Seshadri R."/>
            <person name="Voytek M.A."/>
        </authorList>
    </citation>
    <scope>NUCLEOTIDE SEQUENCE [LARGE SCALE GENOMIC DNA]</scope>
    <source>
        <strain evidence="3">Az-Fu1 / DSM 15241 / OCM 825</strain>
    </source>
</reference>
<evidence type="ECO:0000256" key="1">
    <source>
        <dbReference type="SAM" id="SignalP"/>
    </source>
</evidence>
<dbReference type="PROSITE" id="PS51257">
    <property type="entry name" value="PROKAR_LIPOPROTEIN"/>
    <property type="match status" value="1"/>
</dbReference>
<sequence>MKKFLFALIFGSIATSCVVVARPGGTAVIVDTPNKIVVNPRVIYVPRYDVYVIDDDRVEVYKYKNKWYWYRGGVWYVAERYEGPWIILRGEPPIAIPPGQLRKMQVHERNEERKFFKELEKERKREEKEWKKHNKWDD</sequence>